<dbReference type="InterPro" id="IPR020845">
    <property type="entry name" value="AMP-binding_CS"/>
</dbReference>
<evidence type="ECO:0000256" key="5">
    <source>
        <dbReference type="ARBA" id="ARBA00026121"/>
    </source>
</evidence>
<dbReference type="EMBL" id="JASJEV010000008">
    <property type="protein sequence ID" value="MDJ1159239.1"/>
    <property type="molecule type" value="Genomic_DNA"/>
</dbReference>
<comment type="subcellular location">
    <subcellularLocation>
        <location evidence="1">Membrane</location>
        <topology evidence="1">Peripheral membrane protein</topology>
    </subcellularLocation>
</comment>
<keyword evidence="8" id="KW-0812">Transmembrane</keyword>
<dbReference type="InterPro" id="IPR042099">
    <property type="entry name" value="ANL_N_sf"/>
</dbReference>
<sequence length="580" mass="63123">MASAQTASRGTTEEMLAARPWLKSYPPTVPAELDEASFGTLVELFRNATRSFADRPAYESFGKRITYGEFAGAAEAVASWLQAQGLRKGDRVAIMMPNVLAYPAALFGVLLGGYTVVNVNPLYTPRELTHQLNDAGVRMLFVLENFAHVVEEALPNLKLDAVVVVSPGDLMGFKGKIVNFVSRHVKKAVRPFSLPRTMTFASVLAAGRSRKVQPVAVAPDDIAFLQYTGGTTGVAKGAILTHRNVAANVTQLATWLNGWVSTDGEERHVMVVALPLYHIFALTVCCMMMLRIGACGLLIANPRDIPGFIKTLKSTRFTMMCGVNTLYNAIANNPDAKGIDFSAMVLSLAGGMATQAAVAKRWRDLTDKPIVEGYGLSETSPVVCANRLDIEEFTGTIGFPLPSTEVAIRAPDNGDVPHGEVGELCVRGPQVMAGYWHRPDETAKVMTEDGFFRTGDLAVMGDDGSVRIVDRMKDMVLVSGFNVYPNEVEDVLVRHPKVLEAAVIGLPDEHSGEAVAAYVVRRDESLTEDELRAYARENLTAYKVPRHVVFRESLPKTNVGKVLRRELRDQVIGAKRAEGA</sequence>
<dbReference type="Pfam" id="PF13193">
    <property type="entry name" value="AMP-binding_C"/>
    <property type="match status" value="1"/>
</dbReference>
<dbReference type="InterPro" id="IPR000873">
    <property type="entry name" value="AMP-dep_synth/lig_dom"/>
</dbReference>
<dbReference type="Proteomes" id="UP001321492">
    <property type="component" value="Unassembled WGS sequence"/>
</dbReference>
<feature type="transmembrane region" description="Helical" evidence="8">
    <location>
        <begin position="99"/>
        <end position="117"/>
    </location>
</feature>
<dbReference type="PROSITE" id="PS00455">
    <property type="entry name" value="AMP_BINDING"/>
    <property type="match status" value="1"/>
</dbReference>
<keyword evidence="3" id="KW-0436">Ligase</keyword>
<evidence type="ECO:0000256" key="1">
    <source>
        <dbReference type="ARBA" id="ARBA00004170"/>
    </source>
</evidence>
<keyword evidence="8" id="KW-1133">Transmembrane helix</keyword>
<dbReference type="InterPro" id="IPR025110">
    <property type="entry name" value="AMP-bd_C"/>
</dbReference>
<dbReference type="Gene3D" id="3.40.50.12780">
    <property type="entry name" value="N-terminal domain of ligase-like"/>
    <property type="match status" value="1"/>
</dbReference>
<dbReference type="CDD" id="cd05936">
    <property type="entry name" value="FC-FACS_FadD_like"/>
    <property type="match status" value="1"/>
</dbReference>
<protein>
    <recommendedName>
        <fullName evidence="6">Long-chain-fatty-acid--CoA ligase</fullName>
        <ecNumber evidence="5">6.2.1.3</ecNumber>
    </recommendedName>
    <alternativeName>
        <fullName evidence="7">Long-chain acyl-CoA synthetase</fullName>
    </alternativeName>
</protein>
<evidence type="ECO:0000259" key="9">
    <source>
        <dbReference type="Pfam" id="PF00501"/>
    </source>
</evidence>
<evidence type="ECO:0000256" key="4">
    <source>
        <dbReference type="ARBA" id="ARBA00023136"/>
    </source>
</evidence>
<keyword evidence="4 8" id="KW-0472">Membrane</keyword>
<name>A0ABT7AIM9_9HYPH</name>
<evidence type="ECO:0000313" key="11">
    <source>
        <dbReference type="EMBL" id="MDJ1159239.1"/>
    </source>
</evidence>
<evidence type="ECO:0000256" key="7">
    <source>
        <dbReference type="ARBA" id="ARBA00042773"/>
    </source>
</evidence>
<evidence type="ECO:0000313" key="12">
    <source>
        <dbReference type="Proteomes" id="UP001321492"/>
    </source>
</evidence>
<accession>A0ABT7AIM9</accession>
<evidence type="ECO:0000256" key="3">
    <source>
        <dbReference type="ARBA" id="ARBA00022598"/>
    </source>
</evidence>
<dbReference type="RefSeq" id="WP_283741241.1">
    <property type="nucleotide sequence ID" value="NZ_JASJEV010000008.1"/>
</dbReference>
<organism evidence="11 12">
    <name type="scientific">Chelatococcus albus</name>
    <dbReference type="NCBI Taxonomy" id="3047466"/>
    <lineage>
        <taxon>Bacteria</taxon>
        <taxon>Pseudomonadati</taxon>
        <taxon>Pseudomonadota</taxon>
        <taxon>Alphaproteobacteria</taxon>
        <taxon>Hyphomicrobiales</taxon>
        <taxon>Chelatococcaceae</taxon>
        <taxon>Chelatococcus</taxon>
    </lineage>
</organism>
<dbReference type="SUPFAM" id="SSF56801">
    <property type="entry name" value="Acetyl-CoA synthetase-like"/>
    <property type="match status" value="1"/>
</dbReference>
<dbReference type="EC" id="6.2.1.3" evidence="5"/>
<keyword evidence="12" id="KW-1185">Reference proteome</keyword>
<proteinExistence type="predicted"/>
<dbReference type="InterPro" id="IPR045851">
    <property type="entry name" value="AMP-bd_C_sf"/>
</dbReference>
<gene>
    <name evidence="11" type="ORF">QNA08_13445</name>
</gene>
<dbReference type="PANTHER" id="PTHR43767:SF8">
    <property type="entry name" value="LONG-CHAIN-FATTY-ACID--COA LIGASE"/>
    <property type="match status" value="1"/>
</dbReference>
<dbReference type="PANTHER" id="PTHR43767">
    <property type="entry name" value="LONG-CHAIN-FATTY-ACID--COA LIGASE"/>
    <property type="match status" value="1"/>
</dbReference>
<dbReference type="Gene3D" id="3.30.300.30">
    <property type="match status" value="1"/>
</dbReference>
<evidence type="ECO:0000256" key="2">
    <source>
        <dbReference type="ARBA" id="ARBA00005005"/>
    </source>
</evidence>
<feature type="domain" description="AMP-dependent synthetase/ligase" evidence="9">
    <location>
        <begin position="46"/>
        <end position="436"/>
    </location>
</feature>
<feature type="domain" description="AMP-binding enzyme C-terminal" evidence="10">
    <location>
        <begin position="487"/>
        <end position="561"/>
    </location>
</feature>
<reference evidence="11 12" key="1">
    <citation type="submission" date="2023-05" db="EMBL/GenBank/DDBJ databases">
        <title>Chelatococcus sp. nov., a moderately thermophilic bacterium isolated from hot spring microbial mat.</title>
        <authorList>
            <person name="Hu C.-J."/>
            <person name="Li W.-J."/>
        </authorList>
    </citation>
    <scope>NUCLEOTIDE SEQUENCE [LARGE SCALE GENOMIC DNA]</scope>
    <source>
        <strain evidence="11 12">SYSU G07232</strain>
    </source>
</reference>
<comment type="caution">
    <text evidence="11">The sequence shown here is derived from an EMBL/GenBank/DDBJ whole genome shotgun (WGS) entry which is preliminary data.</text>
</comment>
<dbReference type="Pfam" id="PF00501">
    <property type="entry name" value="AMP-binding"/>
    <property type="match status" value="1"/>
</dbReference>
<dbReference type="InterPro" id="IPR050237">
    <property type="entry name" value="ATP-dep_AMP-bd_enzyme"/>
</dbReference>
<evidence type="ECO:0000256" key="8">
    <source>
        <dbReference type="SAM" id="Phobius"/>
    </source>
</evidence>
<comment type="pathway">
    <text evidence="2">Lipid metabolism; fatty acid beta-oxidation.</text>
</comment>
<evidence type="ECO:0000256" key="6">
    <source>
        <dbReference type="ARBA" id="ARBA00039545"/>
    </source>
</evidence>
<evidence type="ECO:0000259" key="10">
    <source>
        <dbReference type="Pfam" id="PF13193"/>
    </source>
</evidence>